<name>A0AAE1GRT6_9NEOP</name>
<keyword evidence="4" id="KW-0175">Coiled coil</keyword>
<dbReference type="EMBL" id="JAHWGI010000014">
    <property type="protein sequence ID" value="KAK3907693.1"/>
    <property type="molecule type" value="Genomic_DNA"/>
</dbReference>
<evidence type="ECO:0000313" key="7">
    <source>
        <dbReference type="Proteomes" id="UP001219518"/>
    </source>
</evidence>
<dbReference type="GO" id="GO:0000462">
    <property type="term" value="P:maturation of SSU-rRNA from tricistronic rRNA transcript (SSU-rRNA, 5.8S rRNA, LSU-rRNA)"/>
    <property type="evidence" value="ECO:0007669"/>
    <property type="project" value="InterPro"/>
</dbReference>
<dbReference type="GO" id="GO:0005730">
    <property type="term" value="C:nucleolus"/>
    <property type="evidence" value="ECO:0007669"/>
    <property type="project" value="UniProtKB-SubCell"/>
</dbReference>
<dbReference type="Proteomes" id="UP001219518">
    <property type="component" value="Unassembled WGS sequence"/>
</dbReference>
<accession>A0AAE1GRT6</accession>
<proteinExistence type="inferred from homology"/>
<dbReference type="AlphaFoldDB" id="A0AAE1GRT6"/>
<dbReference type="Pfam" id="PF15341">
    <property type="entry name" value="SLX9"/>
    <property type="match status" value="1"/>
</dbReference>
<reference evidence="6" key="1">
    <citation type="submission" date="2021-07" db="EMBL/GenBank/DDBJ databases">
        <authorList>
            <person name="Catto M.A."/>
            <person name="Jacobson A."/>
            <person name="Kennedy G."/>
            <person name="Labadie P."/>
            <person name="Hunt B.G."/>
            <person name="Srinivasan R."/>
        </authorList>
    </citation>
    <scope>NUCLEOTIDE SEQUENCE</scope>
    <source>
        <strain evidence="6">PL_HMW_Pooled</strain>
        <tissue evidence="6">Head</tissue>
    </source>
</reference>
<keyword evidence="3" id="KW-0539">Nucleus</keyword>
<organism evidence="6 7">
    <name type="scientific">Frankliniella fusca</name>
    <dbReference type="NCBI Taxonomy" id="407009"/>
    <lineage>
        <taxon>Eukaryota</taxon>
        <taxon>Metazoa</taxon>
        <taxon>Ecdysozoa</taxon>
        <taxon>Arthropoda</taxon>
        <taxon>Hexapoda</taxon>
        <taxon>Insecta</taxon>
        <taxon>Pterygota</taxon>
        <taxon>Neoptera</taxon>
        <taxon>Paraneoptera</taxon>
        <taxon>Thysanoptera</taxon>
        <taxon>Terebrantia</taxon>
        <taxon>Thripoidea</taxon>
        <taxon>Thripidae</taxon>
        <taxon>Frankliniella</taxon>
    </lineage>
</organism>
<dbReference type="GO" id="GO:0030688">
    <property type="term" value="C:preribosome, small subunit precursor"/>
    <property type="evidence" value="ECO:0007669"/>
    <property type="project" value="InterPro"/>
</dbReference>
<protein>
    <submittedName>
        <fullName evidence="6">Vesicle-associated membrane protein-associated protein C16G5.05c</fullName>
    </submittedName>
</protein>
<reference evidence="6" key="2">
    <citation type="journal article" date="2023" name="BMC Genomics">
        <title>Pest status, molecular evolution, and epigenetic factors derived from the genome assembly of Frankliniella fusca, a thysanopteran phytovirus vector.</title>
        <authorList>
            <person name="Catto M.A."/>
            <person name="Labadie P.E."/>
            <person name="Jacobson A.L."/>
            <person name="Kennedy G.G."/>
            <person name="Srinivasan R."/>
            <person name="Hunt B.G."/>
        </authorList>
    </citation>
    <scope>NUCLEOTIDE SEQUENCE</scope>
    <source>
        <strain evidence="6">PL_HMW_Pooled</strain>
    </source>
</reference>
<feature type="compositionally biased region" description="Polar residues" evidence="5">
    <location>
        <begin position="181"/>
        <end position="196"/>
    </location>
</feature>
<evidence type="ECO:0000313" key="6">
    <source>
        <dbReference type="EMBL" id="KAK3907693.1"/>
    </source>
</evidence>
<feature type="coiled-coil region" evidence="4">
    <location>
        <begin position="103"/>
        <end position="130"/>
    </location>
</feature>
<dbReference type="InterPro" id="IPR028160">
    <property type="entry name" value="Slx9-like"/>
</dbReference>
<sequence>MGKVRRLRKKYHLACQREETAKTETSTPILPVVQSLPERLGPVEVPLILDKGSNIFSGITISLSDLKQTLVPPTTRTTVLGSVSEASVVESARTDKNKPRRKKDFLADRRKKLLAKLEALEATRQAAKDAKKRKAPPKLPQPMSLLTLVDTLPSVTGICKDKKKTGTKTSTIGEKSTGTTQRHQTGIQKTSSPIKKTRQNAQKELLANMEKYKQVLSNKQYKTDPFSAISNYVRKTVSQDMSWQIK</sequence>
<feature type="region of interest" description="Disordered" evidence="5">
    <location>
        <begin position="163"/>
        <end position="196"/>
    </location>
</feature>
<evidence type="ECO:0000256" key="2">
    <source>
        <dbReference type="ARBA" id="ARBA00011022"/>
    </source>
</evidence>
<comment type="caution">
    <text evidence="6">The sequence shown here is derived from an EMBL/GenBank/DDBJ whole genome shotgun (WGS) entry which is preliminary data.</text>
</comment>
<feature type="compositionally biased region" description="Low complexity" evidence="5">
    <location>
        <begin position="167"/>
        <end position="180"/>
    </location>
</feature>
<gene>
    <name evidence="6" type="ORF">KUF71_018329</name>
</gene>
<evidence type="ECO:0000256" key="1">
    <source>
        <dbReference type="ARBA" id="ARBA00004604"/>
    </source>
</evidence>
<dbReference type="GO" id="GO:0030686">
    <property type="term" value="C:90S preribosome"/>
    <property type="evidence" value="ECO:0007669"/>
    <property type="project" value="InterPro"/>
</dbReference>
<keyword evidence="7" id="KW-1185">Reference proteome</keyword>
<evidence type="ECO:0000256" key="3">
    <source>
        <dbReference type="ARBA" id="ARBA00023242"/>
    </source>
</evidence>
<evidence type="ECO:0000256" key="4">
    <source>
        <dbReference type="SAM" id="Coils"/>
    </source>
</evidence>
<comment type="subcellular location">
    <subcellularLocation>
        <location evidence="1">Nucleus</location>
        <location evidence="1">Nucleolus</location>
    </subcellularLocation>
</comment>
<comment type="similarity">
    <text evidence="2">Belongs to the SLX9 family.</text>
</comment>
<evidence type="ECO:0000256" key="5">
    <source>
        <dbReference type="SAM" id="MobiDB-lite"/>
    </source>
</evidence>